<feature type="region of interest" description="Disordered" evidence="1">
    <location>
        <begin position="1"/>
        <end position="57"/>
    </location>
</feature>
<reference evidence="2" key="1">
    <citation type="submission" date="2019-05" db="EMBL/GenBank/DDBJ databases">
        <title>Metatranscriptomic reconstruction reveals RNA viruses with the potential to shape carbon cycling in soil.</title>
        <authorList>
            <person name="Starr E.P."/>
            <person name="Nuccio E."/>
            <person name="Pett-Ridge J."/>
            <person name="Banfield J.F."/>
            <person name="Firestone M.K."/>
        </authorList>
    </citation>
    <scope>NUCLEOTIDE SEQUENCE</scope>
    <source>
        <strain evidence="2">H2_Bulk_34_143</strain>
    </source>
</reference>
<name>A0A514DCM6_9VIRU</name>
<dbReference type="EMBL" id="MN036183">
    <property type="protein sequence ID" value="QDH91364.1"/>
    <property type="molecule type" value="Genomic_RNA"/>
</dbReference>
<proteinExistence type="predicted"/>
<evidence type="ECO:0000256" key="1">
    <source>
        <dbReference type="SAM" id="MobiDB-lite"/>
    </source>
</evidence>
<organism evidence="2">
    <name type="scientific">Leviviridae sp</name>
    <dbReference type="NCBI Taxonomy" id="2027243"/>
    <lineage>
        <taxon>Viruses</taxon>
        <taxon>Riboviria</taxon>
        <taxon>Orthornavirae</taxon>
        <taxon>Lenarviricota</taxon>
        <taxon>Leviviricetes</taxon>
        <taxon>Norzivirales</taxon>
        <taxon>Fiersviridae</taxon>
    </lineage>
</organism>
<protein>
    <submittedName>
        <fullName evidence="2">Uncharacterized protein</fullName>
    </submittedName>
</protein>
<evidence type="ECO:0000313" key="2">
    <source>
        <dbReference type="EMBL" id="QDH91364.1"/>
    </source>
</evidence>
<accession>A0A514DCM6</accession>
<sequence length="448" mass="50329">MPVRRRDLPFPGWGPTRYKDSFRQRGTITSDTRRPPVDASPSVSHLQGVQTTTSENHAEWKRNFISPPGDIGGDFTSQKRYCACPSIGNVHIDTGWLPYDVGIERRTISDGPCFNPSARSATTMPWPPYAMSSDTGLNAYGATAIARCAPGRPTVNLAAALLEAYHDGLPKLLGKEAWEKKTQLARDLKRSRVKRTSKTYGSEFLNYQFGWLPLVSDVTDFVRTVAHLKELLLQFERDNGQVVRRRYRFPTEHSITETVIASNHSGPDFGTNAAGRLLDLSSSTKGWTIRRRETTIDRWFSGAFVYHLPITFFGRLNSEFASKFQQYESMFGLELSPDVIWEIAPWSWAVDWFSNLGDVIHNAQTWANDGLVLKYGYIMEHSVVRDIYTYAGPTNVFGGSTARPADIILTSEAKLRRRANPFGFGLTMGNLSYLQKSILAAIGLTRLR</sequence>
<feature type="compositionally biased region" description="Polar residues" evidence="1">
    <location>
        <begin position="41"/>
        <end position="55"/>
    </location>
</feature>
<gene>
    <name evidence="2" type="ORF">H2Bulk34143_000004</name>
</gene>